<dbReference type="Proteomes" id="UP001500751">
    <property type="component" value="Unassembled WGS sequence"/>
</dbReference>
<protein>
    <submittedName>
        <fullName evidence="2">Uncharacterized protein</fullName>
    </submittedName>
</protein>
<keyword evidence="1" id="KW-1133">Transmembrane helix</keyword>
<dbReference type="PANTHER" id="PTHR43312">
    <property type="entry name" value="D-THREO-ALDOSE 1-DEHYDROGENASE"/>
    <property type="match status" value="1"/>
</dbReference>
<dbReference type="InterPro" id="IPR053135">
    <property type="entry name" value="AKR2_Oxidoreductase"/>
</dbReference>
<evidence type="ECO:0000313" key="3">
    <source>
        <dbReference type="Proteomes" id="UP001500751"/>
    </source>
</evidence>
<feature type="transmembrane region" description="Helical" evidence="1">
    <location>
        <begin position="20"/>
        <end position="38"/>
    </location>
</feature>
<accession>A0ABN2UHF7</accession>
<comment type="caution">
    <text evidence="2">The sequence shown here is derived from an EMBL/GenBank/DDBJ whole genome shotgun (WGS) entry which is preliminary data.</text>
</comment>
<keyword evidence="1" id="KW-0812">Transmembrane</keyword>
<keyword evidence="3" id="KW-1185">Reference proteome</keyword>
<name>A0ABN2UHF7_9ACTN</name>
<evidence type="ECO:0000256" key="1">
    <source>
        <dbReference type="SAM" id="Phobius"/>
    </source>
</evidence>
<organism evidence="2 3">
    <name type="scientific">Catenulispora yoronensis</name>
    <dbReference type="NCBI Taxonomy" id="450799"/>
    <lineage>
        <taxon>Bacteria</taxon>
        <taxon>Bacillati</taxon>
        <taxon>Actinomycetota</taxon>
        <taxon>Actinomycetes</taxon>
        <taxon>Catenulisporales</taxon>
        <taxon>Catenulisporaceae</taxon>
        <taxon>Catenulispora</taxon>
    </lineage>
</organism>
<dbReference type="RefSeq" id="WP_344667276.1">
    <property type="nucleotide sequence ID" value="NZ_BAAAQN010000023.1"/>
</dbReference>
<evidence type="ECO:0000313" key="2">
    <source>
        <dbReference type="EMBL" id="GAA2036285.1"/>
    </source>
</evidence>
<sequence length="181" mass="19057">MGGSVGAGFESAPTGFEPAAAVFGLASAAFGLGLAAVGRPGYINLGRSGDLPADRSVEAMRSRAHALLDAAYAHGVRYEALAITVDGVRLFDSVQATYNLLEPSAGPALSESHDAGCTVIVKEALANGRLTSQYLEQLPKGAPELRDLARLRLMPEEAEQLVALAIPPGDYWHQRSRLAWN</sequence>
<reference evidence="2 3" key="1">
    <citation type="journal article" date="2019" name="Int. J. Syst. Evol. Microbiol.">
        <title>The Global Catalogue of Microorganisms (GCM) 10K type strain sequencing project: providing services to taxonomists for standard genome sequencing and annotation.</title>
        <authorList>
            <consortium name="The Broad Institute Genomics Platform"/>
            <consortium name="The Broad Institute Genome Sequencing Center for Infectious Disease"/>
            <person name="Wu L."/>
            <person name="Ma J."/>
        </authorList>
    </citation>
    <scope>NUCLEOTIDE SEQUENCE [LARGE SCALE GENOMIC DNA]</scope>
    <source>
        <strain evidence="2 3">JCM 16014</strain>
    </source>
</reference>
<proteinExistence type="predicted"/>
<keyword evidence="1" id="KW-0472">Membrane</keyword>
<dbReference type="EMBL" id="BAAAQN010000023">
    <property type="protein sequence ID" value="GAA2036285.1"/>
    <property type="molecule type" value="Genomic_DNA"/>
</dbReference>
<dbReference type="PANTHER" id="PTHR43312:SF1">
    <property type="entry name" value="NADP-DEPENDENT OXIDOREDUCTASE DOMAIN-CONTAINING PROTEIN"/>
    <property type="match status" value="1"/>
</dbReference>
<gene>
    <name evidence="2" type="ORF">GCM10009839_41450</name>
</gene>